<feature type="transmembrane region" description="Helical" evidence="1">
    <location>
        <begin position="46"/>
        <end position="70"/>
    </location>
</feature>
<evidence type="ECO:0008006" key="4">
    <source>
        <dbReference type="Google" id="ProtNLM"/>
    </source>
</evidence>
<dbReference type="RefSeq" id="WP_058725580.1">
    <property type="nucleotide sequence ID" value="NZ_LDQC01000042.1"/>
</dbReference>
<reference evidence="2 3" key="1">
    <citation type="journal article" date="2016" name="Front. Microbiol.">
        <title>Genomic Resource of Rice Seed Associated Bacteria.</title>
        <authorList>
            <person name="Midha S."/>
            <person name="Bansal K."/>
            <person name="Sharma S."/>
            <person name="Kumar N."/>
            <person name="Patil P.P."/>
            <person name="Chaudhry V."/>
            <person name="Patil P.B."/>
        </authorList>
    </citation>
    <scope>NUCLEOTIDE SEQUENCE [LARGE SCALE GENOMIC DNA]</scope>
    <source>
        <strain evidence="2 3">NS184</strain>
    </source>
</reference>
<evidence type="ECO:0000313" key="3">
    <source>
        <dbReference type="Proteomes" id="UP000078252"/>
    </source>
</evidence>
<dbReference type="PATRIC" id="fig|33881.3.peg.1914"/>
<organism evidence="2 3">
    <name type="scientific">Curtobacterium luteum</name>
    <dbReference type="NCBI Taxonomy" id="33881"/>
    <lineage>
        <taxon>Bacteria</taxon>
        <taxon>Bacillati</taxon>
        <taxon>Actinomycetota</taxon>
        <taxon>Actinomycetes</taxon>
        <taxon>Micrococcales</taxon>
        <taxon>Microbacteriaceae</taxon>
        <taxon>Curtobacterium</taxon>
    </lineage>
</organism>
<protein>
    <recommendedName>
        <fullName evidence="4">Integral membrane protein</fullName>
    </recommendedName>
</protein>
<dbReference type="OrthoDB" id="5020617at2"/>
<comment type="caution">
    <text evidence="2">The sequence shown here is derived from an EMBL/GenBank/DDBJ whole genome shotgun (WGS) entry which is preliminary data.</text>
</comment>
<dbReference type="EMBL" id="LDQC01000042">
    <property type="protein sequence ID" value="KTR07209.1"/>
    <property type="molecule type" value="Genomic_DNA"/>
</dbReference>
<gene>
    <name evidence="2" type="ORF">NS184_07960</name>
</gene>
<feature type="transmembrane region" description="Helical" evidence="1">
    <location>
        <begin position="6"/>
        <end position="25"/>
    </location>
</feature>
<accession>A0A175RWG0</accession>
<evidence type="ECO:0000256" key="1">
    <source>
        <dbReference type="SAM" id="Phobius"/>
    </source>
</evidence>
<proteinExistence type="predicted"/>
<name>A0A175RWG0_9MICO</name>
<keyword evidence="1" id="KW-0472">Membrane</keyword>
<keyword evidence="1" id="KW-0812">Transmembrane</keyword>
<sequence length="73" mass="7512">MTVATWFGIGAVVVALWGITIAVFNRWAQSIGGDQLVNGKPLTPGFVRLIGIFLAVGGTVIAVLAFSGVLPEG</sequence>
<keyword evidence="1" id="KW-1133">Transmembrane helix</keyword>
<dbReference type="Proteomes" id="UP000078252">
    <property type="component" value="Unassembled WGS sequence"/>
</dbReference>
<evidence type="ECO:0000313" key="2">
    <source>
        <dbReference type="EMBL" id="KTR07209.1"/>
    </source>
</evidence>
<dbReference type="AlphaFoldDB" id="A0A175RWG0"/>